<accession>A0A8J4A661</accession>
<comment type="caution">
    <text evidence="2">The sequence shown here is derived from an EMBL/GenBank/DDBJ whole genome shotgun (WGS) entry which is preliminary data.</text>
</comment>
<name>A0A8J4A661_9ACTN</name>
<gene>
    <name evidence="2" type="ORF">Voc01_084680</name>
</gene>
<evidence type="ECO:0000256" key="1">
    <source>
        <dbReference type="SAM" id="Phobius"/>
    </source>
</evidence>
<keyword evidence="3" id="KW-1185">Reference proteome</keyword>
<dbReference type="PANTHER" id="PTHR23542:SF1">
    <property type="entry name" value="MAJOR FACILITATOR SUPERFAMILY (MFS) PROFILE DOMAIN-CONTAINING PROTEIN"/>
    <property type="match status" value="1"/>
</dbReference>
<proteinExistence type="predicted"/>
<feature type="transmembrane region" description="Helical" evidence="1">
    <location>
        <begin position="214"/>
        <end position="241"/>
    </location>
</feature>
<dbReference type="EMBL" id="BOPH01000118">
    <property type="protein sequence ID" value="GIJ73551.1"/>
    <property type="molecule type" value="Genomic_DNA"/>
</dbReference>
<dbReference type="Proteomes" id="UP000635606">
    <property type="component" value="Unassembled WGS sequence"/>
</dbReference>
<sequence>MPYRPYRQVFAAPGTVVVAGAGVVARTAHFMTLLGVVLFVSATTGSYGLAGAVSAAYALAYAAVSPLTSRLVDRLGPRRVLAATVSAHVAARAAMLAAAWWPAQGWAVVALAAATGASMPAVGPLARARWSALYRGTPLLHPALSFESVMDEAILVVGPVAVTVLATSVDPAAGLVAALVLAVGGLGTLAVTAGPAAPAPVASVASVAPPGGGLAAVVALVAMVSAATVTIEVTVVAFAGHRGVTGVSGWILASMASSSTLCGLWYGARRWRRPPAHRLMWTVSLFAAASLGFVAAPGIAALFAAAVLCGLTLAPIVIDGFATVHDLVPAHRLTEGLTWMSTAAGVGIAVGSAVAGQAIDAWGTTATFALASGCAAAAVPLTWLRRR</sequence>
<feature type="transmembrane region" description="Helical" evidence="1">
    <location>
        <begin position="107"/>
        <end position="128"/>
    </location>
</feature>
<feature type="transmembrane region" description="Helical" evidence="1">
    <location>
        <begin position="172"/>
        <end position="193"/>
    </location>
</feature>
<feature type="transmembrane region" description="Helical" evidence="1">
    <location>
        <begin position="80"/>
        <end position="101"/>
    </location>
</feature>
<dbReference type="PANTHER" id="PTHR23542">
    <property type="match status" value="1"/>
</dbReference>
<keyword evidence="1" id="KW-0472">Membrane</keyword>
<feature type="transmembrane region" description="Helical" evidence="1">
    <location>
        <begin position="49"/>
        <end position="68"/>
    </location>
</feature>
<evidence type="ECO:0000313" key="2">
    <source>
        <dbReference type="EMBL" id="GIJ73551.1"/>
    </source>
</evidence>
<feature type="transmembrane region" description="Helical" evidence="1">
    <location>
        <begin position="361"/>
        <end position="384"/>
    </location>
</feature>
<keyword evidence="1" id="KW-0812">Transmembrane</keyword>
<feature type="transmembrane region" description="Helical" evidence="1">
    <location>
        <begin position="302"/>
        <end position="324"/>
    </location>
</feature>
<organism evidence="2 3">
    <name type="scientific">Virgisporangium ochraceum</name>
    <dbReference type="NCBI Taxonomy" id="65505"/>
    <lineage>
        <taxon>Bacteria</taxon>
        <taxon>Bacillati</taxon>
        <taxon>Actinomycetota</taxon>
        <taxon>Actinomycetes</taxon>
        <taxon>Micromonosporales</taxon>
        <taxon>Micromonosporaceae</taxon>
        <taxon>Virgisporangium</taxon>
    </lineage>
</organism>
<dbReference type="AlphaFoldDB" id="A0A8J4A661"/>
<feature type="transmembrane region" description="Helical" evidence="1">
    <location>
        <begin position="247"/>
        <end position="267"/>
    </location>
</feature>
<dbReference type="RefSeq" id="WP_203933375.1">
    <property type="nucleotide sequence ID" value="NZ_BOPH01000118.1"/>
</dbReference>
<reference evidence="2" key="1">
    <citation type="submission" date="2021-01" db="EMBL/GenBank/DDBJ databases">
        <title>Whole genome shotgun sequence of Virgisporangium ochraceum NBRC 16418.</title>
        <authorList>
            <person name="Komaki H."/>
            <person name="Tamura T."/>
        </authorList>
    </citation>
    <scope>NUCLEOTIDE SEQUENCE</scope>
    <source>
        <strain evidence="2">NBRC 16418</strain>
    </source>
</reference>
<feature type="transmembrane region" description="Helical" evidence="1">
    <location>
        <begin position="279"/>
        <end position="296"/>
    </location>
</feature>
<keyword evidence="1" id="KW-1133">Transmembrane helix</keyword>
<dbReference type="SUPFAM" id="SSF103473">
    <property type="entry name" value="MFS general substrate transporter"/>
    <property type="match status" value="1"/>
</dbReference>
<dbReference type="Gene3D" id="1.20.1250.20">
    <property type="entry name" value="MFS general substrate transporter like domains"/>
    <property type="match status" value="1"/>
</dbReference>
<dbReference type="InterPro" id="IPR036259">
    <property type="entry name" value="MFS_trans_sf"/>
</dbReference>
<protein>
    <submittedName>
        <fullName evidence="2">MFS transporter</fullName>
    </submittedName>
</protein>
<evidence type="ECO:0000313" key="3">
    <source>
        <dbReference type="Proteomes" id="UP000635606"/>
    </source>
</evidence>